<dbReference type="InterPro" id="IPR052353">
    <property type="entry name" value="Benzoxazolinone_Detox_Enz"/>
</dbReference>
<dbReference type="Pfam" id="PF03473">
    <property type="entry name" value="MOSC"/>
    <property type="match status" value="1"/>
</dbReference>
<dbReference type="PROSITE" id="PS51340">
    <property type="entry name" value="MOSC"/>
    <property type="match status" value="1"/>
</dbReference>
<proteinExistence type="predicted"/>
<dbReference type="InterPro" id="IPR005163">
    <property type="entry name" value="Tri_helical_YiiM-like"/>
</dbReference>
<sequence>MPRLTILTGRAAPLADSGQLSGIDKTPVSAALMLDTNGLAGDEQGDLRHHGGPEKAVHHYARDHYAAWQAEIGDLPVLAAPGAFGENLSQHGLTESDVAVGDIFRLGKALIQVSQGRQPCWKLNHRFGVRDMARRVQDSGRTGWYYRVLQPGIVAPGDDLHLIDRIAPDWTIRRLWHVMYVDRLNRHDLAQMAALDVLAEGWRRYAARRLDSGRVEDWRGRLEGST</sequence>
<evidence type="ECO:0000313" key="3">
    <source>
        <dbReference type="Proteomes" id="UP001218412"/>
    </source>
</evidence>
<keyword evidence="3" id="KW-1185">Reference proteome</keyword>
<dbReference type="SUPFAM" id="SSF50800">
    <property type="entry name" value="PK beta-barrel domain-like"/>
    <property type="match status" value="1"/>
</dbReference>
<evidence type="ECO:0000313" key="2">
    <source>
        <dbReference type="EMBL" id="WCR09362.1"/>
    </source>
</evidence>
<dbReference type="Proteomes" id="UP001218412">
    <property type="component" value="Chromosome"/>
</dbReference>
<accession>A0ABY7SQR6</accession>
<dbReference type="RefSeq" id="WP_272857473.1">
    <property type="nucleotide sequence ID" value="NZ_CP067134.1"/>
</dbReference>
<dbReference type="InterPro" id="IPR005302">
    <property type="entry name" value="MoCF_Sase_C"/>
</dbReference>
<dbReference type="Gene3D" id="2.40.33.20">
    <property type="entry name" value="PK beta-barrel domain-like"/>
    <property type="match status" value="1"/>
</dbReference>
<protein>
    <submittedName>
        <fullName evidence="2">MOSC domain-containing protein</fullName>
    </submittedName>
</protein>
<dbReference type="EMBL" id="CP067134">
    <property type="protein sequence ID" value="WCR09362.1"/>
    <property type="molecule type" value="Genomic_DNA"/>
</dbReference>
<dbReference type="PANTHER" id="PTHR30212">
    <property type="entry name" value="PROTEIN YIIM"/>
    <property type="match status" value="1"/>
</dbReference>
<dbReference type="Pfam" id="PF03475">
    <property type="entry name" value="YiiM_3-alpha"/>
    <property type="match status" value="1"/>
</dbReference>
<reference evidence="2 3" key="1">
    <citation type="submission" date="2021-01" db="EMBL/GenBank/DDBJ databases">
        <title>Biogeographic distribution of Paracoccus.</title>
        <authorList>
            <person name="Hollensteiner J."/>
            <person name="Leineberger J."/>
            <person name="Brinkhoff T."/>
            <person name="Daniel R."/>
        </authorList>
    </citation>
    <scope>NUCLEOTIDE SEQUENCE [LARGE SCALE GENOMIC DNA]</scope>
    <source>
        <strain evidence="2 3">LMG25392</strain>
    </source>
</reference>
<name>A0ABY7SQR6_9RHOB</name>
<evidence type="ECO:0000259" key="1">
    <source>
        <dbReference type="PROSITE" id="PS51340"/>
    </source>
</evidence>
<dbReference type="PANTHER" id="PTHR30212:SF2">
    <property type="entry name" value="PROTEIN YIIM"/>
    <property type="match status" value="1"/>
</dbReference>
<organism evidence="2 3">
    <name type="scientific">Paracoccus stylophorae</name>
    <dbReference type="NCBI Taxonomy" id="659350"/>
    <lineage>
        <taxon>Bacteria</taxon>
        <taxon>Pseudomonadati</taxon>
        <taxon>Pseudomonadota</taxon>
        <taxon>Alphaproteobacteria</taxon>
        <taxon>Rhodobacterales</taxon>
        <taxon>Paracoccaceae</taxon>
        <taxon>Paracoccus</taxon>
    </lineage>
</organism>
<dbReference type="InterPro" id="IPR011037">
    <property type="entry name" value="Pyrv_Knase-like_insert_dom_sf"/>
</dbReference>
<feature type="domain" description="MOSC" evidence="1">
    <location>
        <begin position="26"/>
        <end position="163"/>
    </location>
</feature>
<gene>
    <name evidence="2" type="ORF">JHW45_09485</name>
</gene>